<evidence type="ECO:0000313" key="2">
    <source>
        <dbReference type="EMBL" id="KAJ8905329.1"/>
    </source>
</evidence>
<sequence>MGHGAGKAALKSVDEEIMITLLNVAAPCLVWAGVTIGVCVEAPAKFRAKTMTKAVGMDVGVQVFTAIGQTELVLNGVAVGLMALNFEPVPAGFLAVATALQLILHFGLRPVLNRRAEMVMAGKELPKSRVHSAFGVLTLLKIGACLATAHTAFLAG</sequence>
<comment type="caution">
    <text evidence="2">The sequence shown here is derived from an EMBL/GenBank/DDBJ whole genome shotgun (WGS) entry which is preliminary data.</text>
</comment>
<gene>
    <name evidence="2" type="ORF">NDN08_001836</name>
</gene>
<name>A0AAV8URY7_9RHOD</name>
<feature type="transmembrane region" description="Helical" evidence="1">
    <location>
        <begin position="17"/>
        <end position="40"/>
    </location>
</feature>
<proteinExistence type="predicted"/>
<keyword evidence="1" id="KW-1133">Transmembrane helix</keyword>
<organism evidence="2 3">
    <name type="scientific">Rhodosorus marinus</name>
    <dbReference type="NCBI Taxonomy" id="101924"/>
    <lineage>
        <taxon>Eukaryota</taxon>
        <taxon>Rhodophyta</taxon>
        <taxon>Stylonematophyceae</taxon>
        <taxon>Stylonematales</taxon>
        <taxon>Stylonemataceae</taxon>
        <taxon>Rhodosorus</taxon>
    </lineage>
</organism>
<feature type="transmembrane region" description="Helical" evidence="1">
    <location>
        <begin position="90"/>
        <end position="112"/>
    </location>
</feature>
<reference evidence="2 3" key="1">
    <citation type="journal article" date="2023" name="Nat. Commun.">
        <title>Origin of minicircular mitochondrial genomes in red algae.</title>
        <authorList>
            <person name="Lee Y."/>
            <person name="Cho C.H."/>
            <person name="Lee Y.M."/>
            <person name="Park S.I."/>
            <person name="Yang J.H."/>
            <person name="West J.A."/>
            <person name="Bhattacharya D."/>
            <person name="Yoon H.S."/>
        </authorList>
    </citation>
    <scope>NUCLEOTIDE SEQUENCE [LARGE SCALE GENOMIC DNA]</scope>
    <source>
        <strain evidence="2 3">CCMP1338</strain>
        <tissue evidence="2">Whole cell</tissue>
    </source>
</reference>
<dbReference type="Proteomes" id="UP001157974">
    <property type="component" value="Unassembled WGS sequence"/>
</dbReference>
<protein>
    <submittedName>
        <fullName evidence="2">Uncharacterized protein</fullName>
    </submittedName>
</protein>
<feature type="transmembrane region" description="Helical" evidence="1">
    <location>
        <begin position="61"/>
        <end position="84"/>
    </location>
</feature>
<feature type="transmembrane region" description="Helical" evidence="1">
    <location>
        <begin position="133"/>
        <end position="155"/>
    </location>
</feature>
<evidence type="ECO:0000256" key="1">
    <source>
        <dbReference type="SAM" id="Phobius"/>
    </source>
</evidence>
<keyword evidence="1" id="KW-0472">Membrane</keyword>
<keyword evidence="1" id="KW-0812">Transmembrane</keyword>
<evidence type="ECO:0000313" key="3">
    <source>
        <dbReference type="Proteomes" id="UP001157974"/>
    </source>
</evidence>
<keyword evidence="3" id="KW-1185">Reference proteome</keyword>
<accession>A0AAV8URY7</accession>
<dbReference type="AlphaFoldDB" id="A0AAV8URY7"/>
<dbReference type="EMBL" id="JAMWBK010000005">
    <property type="protein sequence ID" value="KAJ8905329.1"/>
    <property type="molecule type" value="Genomic_DNA"/>
</dbReference>